<dbReference type="PRINTS" id="PR01640">
    <property type="entry name" value="PROFILINPLNT"/>
</dbReference>
<reference evidence="10" key="1">
    <citation type="journal article" date="2015" name="Sci. Rep.">
        <title>Spliced leader RNA trans-splicing discovered in copepods.</title>
        <authorList>
            <person name="Yang F."/>
            <person name="Xu D."/>
            <person name="Zhuang Y."/>
            <person name="Yi X."/>
            <person name="Huang Y."/>
            <person name="Chen H."/>
            <person name="Lin S."/>
            <person name="Campbell D.A."/>
            <person name="Sturm N.R."/>
            <person name="Liu G."/>
            <person name="Zhang H."/>
        </authorList>
    </citation>
    <scope>NUCLEOTIDE SEQUENCE</scope>
</reference>
<evidence type="ECO:0000256" key="5">
    <source>
        <dbReference type="ARBA" id="ARBA00022490"/>
    </source>
</evidence>
<dbReference type="GO" id="GO:0005856">
    <property type="term" value="C:cytoskeleton"/>
    <property type="evidence" value="ECO:0007669"/>
    <property type="project" value="UniProtKB-SubCell"/>
</dbReference>
<dbReference type="EMBL" id="KT754648">
    <property type="protein sequence ID" value="ALS04482.1"/>
    <property type="molecule type" value="mRNA"/>
</dbReference>
<evidence type="ECO:0000256" key="2">
    <source>
        <dbReference type="ARBA" id="ARBA00010058"/>
    </source>
</evidence>
<proteinExistence type="evidence at transcript level"/>
<dbReference type="InterPro" id="IPR048278">
    <property type="entry name" value="PFN"/>
</dbReference>
<evidence type="ECO:0000313" key="10">
    <source>
        <dbReference type="EMBL" id="ALS04482.1"/>
    </source>
</evidence>
<dbReference type="CDD" id="cd00148">
    <property type="entry name" value="PROF"/>
    <property type="match status" value="1"/>
</dbReference>
<comment type="similarity">
    <text evidence="2 9">Belongs to the profilin family.</text>
</comment>
<dbReference type="PANTHER" id="PTHR11604:SF0">
    <property type="entry name" value="PROFILIN"/>
    <property type="match status" value="1"/>
</dbReference>
<dbReference type="Pfam" id="PF00235">
    <property type="entry name" value="Profilin"/>
    <property type="match status" value="1"/>
</dbReference>
<evidence type="ECO:0000256" key="3">
    <source>
        <dbReference type="ARBA" id="ARBA00011583"/>
    </source>
</evidence>
<dbReference type="PANTHER" id="PTHR11604">
    <property type="entry name" value="PROFILIN"/>
    <property type="match status" value="1"/>
</dbReference>
<evidence type="ECO:0000256" key="6">
    <source>
        <dbReference type="ARBA" id="ARBA00023203"/>
    </source>
</evidence>
<dbReference type="GO" id="GO:0005938">
    <property type="term" value="C:cell cortex"/>
    <property type="evidence" value="ECO:0007669"/>
    <property type="project" value="TreeGrafter"/>
</dbReference>
<keyword evidence="6 9" id="KW-0009">Actin-binding</keyword>
<evidence type="ECO:0000256" key="7">
    <source>
        <dbReference type="ARBA" id="ARBA00023212"/>
    </source>
</evidence>
<organism evidence="10">
    <name type="scientific">Acartia pacifica</name>
    <name type="common">Copepod</name>
    <dbReference type="NCBI Taxonomy" id="335913"/>
    <lineage>
        <taxon>Eukaryota</taxon>
        <taxon>Metazoa</taxon>
        <taxon>Ecdysozoa</taxon>
        <taxon>Arthropoda</taxon>
        <taxon>Crustacea</taxon>
        <taxon>Multicrustacea</taxon>
        <taxon>Hexanauplia</taxon>
        <taxon>Copepoda</taxon>
        <taxon>Calanoida</taxon>
        <taxon>Acartiidae</taxon>
        <taxon>Acartia</taxon>
    </lineage>
</organism>
<dbReference type="FunFam" id="3.30.450.30:FF:000001">
    <property type="entry name" value="Profilin"/>
    <property type="match status" value="1"/>
</dbReference>
<dbReference type="Gene3D" id="3.30.450.30">
    <property type="entry name" value="Dynein light chain 2a, cytoplasmic"/>
    <property type="match status" value="1"/>
</dbReference>
<keyword evidence="5" id="KW-0963">Cytoplasm</keyword>
<evidence type="ECO:0000256" key="8">
    <source>
        <dbReference type="RuleBase" id="RU003908"/>
    </source>
</evidence>
<dbReference type="InterPro" id="IPR027310">
    <property type="entry name" value="Profilin_CS"/>
</dbReference>
<accession>A0A0U2VC14</accession>
<keyword evidence="7 8" id="KW-0206">Cytoskeleton</keyword>
<dbReference type="PRINTS" id="PR00392">
    <property type="entry name" value="PROFILIN"/>
</dbReference>
<comment type="function">
    <text evidence="8">Binds to actin and affects the structure of the cytoskeleton. At high concentrations, profilin prevents the polymerization of actin, whereas it enhances it at low concentrations.</text>
</comment>
<dbReference type="PROSITE" id="PS00414">
    <property type="entry name" value="PROFILIN"/>
    <property type="match status" value="1"/>
</dbReference>
<dbReference type="SUPFAM" id="SSF55770">
    <property type="entry name" value="Profilin (actin-binding protein)"/>
    <property type="match status" value="1"/>
</dbReference>
<comment type="subunit">
    <text evidence="3 8">Occurs in many kinds of cells as a complex with monomeric actin in a 1:1 ratio.</text>
</comment>
<dbReference type="GO" id="GO:0003785">
    <property type="term" value="F:actin monomer binding"/>
    <property type="evidence" value="ECO:0007669"/>
    <property type="project" value="TreeGrafter"/>
</dbReference>
<dbReference type="SMART" id="SM00392">
    <property type="entry name" value="PROF"/>
    <property type="match status" value="1"/>
</dbReference>
<sequence>MSWQSYVDDQLIGTKVVEDAIICGHDGNIWASSPGIKATPEELKKMINNIGNAEVLATNGVTLGGIKYMYLSGTEKVIRAKKEKAGIHVMKTVQAVIVARYADPVVPEQCAIVTEKLGDYLISVGY</sequence>
<dbReference type="AlphaFoldDB" id="A0A0U2VC14"/>
<evidence type="ECO:0000256" key="9">
    <source>
        <dbReference type="RuleBase" id="RU003909"/>
    </source>
</evidence>
<dbReference type="InterPro" id="IPR005455">
    <property type="entry name" value="PFN_euk"/>
</dbReference>
<evidence type="ECO:0000256" key="1">
    <source>
        <dbReference type="ARBA" id="ARBA00004245"/>
    </source>
</evidence>
<dbReference type="InterPro" id="IPR036140">
    <property type="entry name" value="PFN_sf"/>
</dbReference>
<comment type="subcellular location">
    <subcellularLocation>
        <location evidence="1">Cytoplasm</location>
        <location evidence="1">Cytoskeleton</location>
    </subcellularLocation>
</comment>
<protein>
    <recommendedName>
        <fullName evidence="4 9">Profilin</fullName>
    </recommendedName>
</protein>
<evidence type="ECO:0000256" key="4">
    <source>
        <dbReference type="ARBA" id="ARBA00013422"/>
    </source>
</evidence>
<name>A0A0U2VC14_ACAPC</name>